<keyword evidence="6" id="KW-1185">Reference proteome</keyword>
<dbReference type="InterPro" id="IPR001073">
    <property type="entry name" value="C1q_dom"/>
</dbReference>
<dbReference type="SUPFAM" id="SSF49842">
    <property type="entry name" value="TNF-like"/>
    <property type="match status" value="1"/>
</dbReference>
<dbReference type="InterPro" id="IPR050822">
    <property type="entry name" value="Cerebellin_Synaptic_Org"/>
</dbReference>
<dbReference type="GO" id="GO:0005576">
    <property type="term" value="C:extracellular region"/>
    <property type="evidence" value="ECO:0007669"/>
    <property type="project" value="UniProtKB-SubCell"/>
</dbReference>
<sequence length="198" mass="21579">MHLQRQFENLLNSCGRVKHSESKLKADVKLQSHSNVTEHIKVMTEKRTGKTKTGMVRGLVPLQVAFLVQQTNNAAYVSHGQTVIFDNLYANVGNGYNPHNGIFRAPVAGLYIVLFTVASGSTATPDIEVVMDGTILCRAVVGGNDFTSSSCNVIVPLNAGDNVWARVFDDSSNRIIIRGLYYSTFSMGLLSSYETSSS</sequence>
<accession>A0AAE0VKW9</accession>
<comment type="subcellular location">
    <subcellularLocation>
        <location evidence="1">Secreted</location>
    </subcellularLocation>
</comment>
<evidence type="ECO:0000259" key="4">
    <source>
        <dbReference type="PROSITE" id="PS50871"/>
    </source>
</evidence>
<dbReference type="PANTHER" id="PTHR22923:SF116">
    <property type="entry name" value="C1Q DOMAIN-CONTAINING PROTEIN"/>
    <property type="match status" value="1"/>
</dbReference>
<dbReference type="SMART" id="SM00110">
    <property type="entry name" value="C1Q"/>
    <property type="match status" value="1"/>
</dbReference>
<comment type="caution">
    <text evidence="5">The sequence shown here is derived from an EMBL/GenBank/DDBJ whole genome shotgun (WGS) entry which is preliminary data.</text>
</comment>
<dbReference type="EMBL" id="JAEAOA010000071">
    <property type="protein sequence ID" value="KAK3581699.1"/>
    <property type="molecule type" value="Genomic_DNA"/>
</dbReference>
<dbReference type="PANTHER" id="PTHR22923">
    <property type="entry name" value="CEREBELLIN-RELATED"/>
    <property type="match status" value="1"/>
</dbReference>
<gene>
    <name evidence="5" type="ORF">CHS0354_000301</name>
</gene>
<evidence type="ECO:0000256" key="1">
    <source>
        <dbReference type="ARBA" id="ARBA00004613"/>
    </source>
</evidence>
<dbReference type="InterPro" id="IPR008983">
    <property type="entry name" value="Tumour_necrosis_fac-like_dom"/>
</dbReference>
<keyword evidence="2" id="KW-0964">Secreted</keyword>
<dbReference type="Proteomes" id="UP001195483">
    <property type="component" value="Unassembled WGS sequence"/>
</dbReference>
<evidence type="ECO:0000256" key="3">
    <source>
        <dbReference type="ARBA" id="ARBA00022729"/>
    </source>
</evidence>
<evidence type="ECO:0000313" key="5">
    <source>
        <dbReference type="EMBL" id="KAK3581699.1"/>
    </source>
</evidence>
<evidence type="ECO:0000256" key="2">
    <source>
        <dbReference type="ARBA" id="ARBA00022525"/>
    </source>
</evidence>
<evidence type="ECO:0000313" key="6">
    <source>
        <dbReference type="Proteomes" id="UP001195483"/>
    </source>
</evidence>
<feature type="domain" description="C1q" evidence="4">
    <location>
        <begin position="59"/>
        <end position="196"/>
    </location>
</feature>
<reference evidence="5" key="2">
    <citation type="journal article" date="2021" name="Genome Biol. Evol.">
        <title>Developing a high-quality reference genome for a parasitic bivalve with doubly uniparental inheritance (Bivalvia: Unionida).</title>
        <authorList>
            <person name="Smith C.H."/>
        </authorList>
    </citation>
    <scope>NUCLEOTIDE SEQUENCE</scope>
    <source>
        <strain evidence="5">CHS0354</strain>
        <tissue evidence="5">Mantle</tissue>
    </source>
</reference>
<keyword evidence="3" id="KW-0732">Signal</keyword>
<reference evidence="5" key="1">
    <citation type="journal article" date="2021" name="Genome Biol. Evol.">
        <title>A High-Quality Reference Genome for a Parasitic Bivalve with Doubly Uniparental Inheritance (Bivalvia: Unionida).</title>
        <authorList>
            <person name="Smith C.H."/>
        </authorList>
    </citation>
    <scope>NUCLEOTIDE SEQUENCE</scope>
    <source>
        <strain evidence="5">CHS0354</strain>
    </source>
</reference>
<reference evidence="5" key="3">
    <citation type="submission" date="2023-05" db="EMBL/GenBank/DDBJ databases">
        <authorList>
            <person name="Smith C.H."/>
        </authorList>
    </citation>
    <scope>NUCLEOTIDE SEQUENCE</scope>
    <source>
        <strain evidence="5">CHS0354</strain>
        <tissue evidence="5">Mantle</tissue>
    </source>
</reference>
<dbReference type="Pfam" id="PF00386">
    <property type="entry name" value="C1q"/>
    <property type="match status" value="1"/>
</dbReference>
<protein>
    <recommendedName>
        <fullName evidence="4">C1q domain-containing protein</fullName>
    </recommendedName>
</protein>
<proteinExistence type="predicted"/>
<dbReference type="PROSITE" id="PS50871">
    <property type="entry name" value="C1Q"/>
    <property type="match status" value="1"/>
</dbReference>
<dbReference type="PRINTS" id="PR00007">
    <property type="entry name" value="COMPLEMNTC1Q"/>
</dbReference>
<dbReference type="Gene3D" id="2.60.120.40">
    <property type="match status" value="1"/>
</dbReference>
<organism evidence="5 6">
    <name type="scientific">Potamilus streckersoni</name>
    <dbReference type="NCBI Taxonomy" id="2493646"/>
    <lineage>
        <taxon>Eukaryota</taxon>
        <taxon>Metazoa</taxon>
        <taxon>Spiralia</taxon>
        <taxon>Lophotrochozoa</taxon>
        <taxon>Mollusca</taxon>
        <taxon>Bivalvia</taxon>
        <taxon>Autobranchia</taxon>
        <taxon>Heteroconchia</taxon>
        <taxon>Palaeoheterodonta</taxon>
        <taxon>Unionida</taxon>
        <taxon>Unionoidea</taxon>
        <taxon>Unionidae</taxon>
        <taxon>Ambleminae</taxon>
        <taxon>Lampsilini</taxon>
        <taxon>Potamilus</taxon>
    </lineage>
</organism>
<name>A0AAE0VKW9_9BIVA</name>
<dbReference type="AlphaFoldDB" id="A0AAE0VKW9"/>